<evidence type="ECO:0000256" key="5">
    <source>
        <dbReference type="ARBA" id="ARBA00022692"/>
    </source>
</evidence>
<evidence type="ECO:0000256" key="3">
    <source>
        <dbReference type="ARBA" id="ARBA00011485"/>
    </source>
</evidence>
<dbReference type="Pfam" id="PF00510">
    <property type="entry name" value="COX3"/>
    <property type="match status" value="1"/>
</dbReference>
<keyword evidence="9 12" id="KW-0496">Mitochondrion</keyword>
<comment type="subcellular location">
    <subcellularLocation>
        <location evidence="1">Membrane</location>
        <topology evidence="1">Multi-pass membrane protein</topology>
    </subcellularLocation>
</comment>
<dbReference type="EMBL" id="AB861475">
    <property type="protein sequence ID" value="BAO02256.1"/>
    <property type="molecule type" value="Genomic_DNA"/>
</dbReference>
<evidence type="ECO:0000256" key="4">
    <source>
        <dbReference type="ARBA" id="ARBA00015944"/>
    </source>
</evidence>
<dbReference type="Gene3D" id="1.20.120.80">
    <property type="entry name" value="Cytochrome c oxidase, subunit III, four-helix bundle"/>
    <property type="match status" value="1"/>
</dbReference>
<dbReference type="InterPro" id="IPR013833">
    <property type="entry name" value="Cyt_c_oxidase_su3_a-hlx"/>
</dbReference>
<proteinExistence type="inferred from homology"/>
<dbReference type="SUPFAM" id="SSF81452">
    <property type="entry name" value="Cytochrome c oxidase subunit III-like"/>
    <property type="match status" value="1"/>
</dbReference>
<evidence type="ECO:0000256" key="8">
    <source>
        <dbReference type="ARBA" id="ARBA00023136"/>
    </source>
</evidence>
<dbReference type="AlphaFoldDB" id="U6C1Z9"/>
<geneLocation type="mitochondrion" evidence="12"/>
<dbReference type="CDD" id="cd01665">
    <property type="entry name" value="Cyt_c_Oxidase_III"/>
    <property type="match status" value="1"/>
</dbReference>
<keyword evidence="7 10" id="KW-1133">Transmembrane helix</keyword>
<feature type="transmembrane region" description="Helical" evidence="10">
    <location>
        <begin position="42"/>
        <end position="59"/>
    </location>
</feature>
<evidence type="ECO:0000259" key="11">
    <source>
        <dbReference type="PROSITE" id="PS50253"/>
    </source>
</evidence>
<comment type="similarity">
    <text evidence="2 9">Belongs to the cytochrome c oxidase subunit 3 family.</text>
</comment>
<dbReference type="PROSITE" id="PS50253">
    <property type="entry name" value="COX3"/>
    <property type="match status" value="1"/>
</dbReference>
<dbReference type="PANTHER" id="PTHR11403:SF7">
    <property type="entry name" value="CYTOCHROME C OXIDASE SUBUNIT 3"/>
    <property type="match status" value="1"/>
</dbReference>
<dbReference type="InterPro" id="IPR024791">
    <property type="entry name" value="Cyt_c/ubiquinol_Oxase_su3"/>
</dbReference>
<evidence type="ECO:0000256" key="10">
    <source>
        <dbReference type="SAM" id="Phobius"/>
    </source>
</evidence>
<keyword evidence="5 9" id="KW-0812">Transmembrane</keyword>
<evidence type="ECO:0000256" key="7">
    <source>
        <dbReference type="ARBA" id="ARBA00022989"/>
    </source>
</evidence>
<feature type="transmembrane region" description="Helical" evidence="10">
    <location>
        <begin position="159"/>
        <end position="179"/>
    </location>
</feature>
<dbReference type="InterPro" id="IPR000298">
    <property type="entry name" value="Cyt_c_oxidase-like_su3"/>
</dbReference>
<accession>U6C1Z9</accession>
<evidence type="ECO:0000256" key="1">
    <source>
        <dbReference type="ARBA" id="ARBA00004141"/>
    </source>
</evidence>
<evidence type="ECO:0000256" key="2">
    <source>
        <dbReference type="ARBA" id="ARBA00010581"/>
    </source>
</evidence>
<reference evidence="12" key="1">
    <citation type="submission" date="2013-10" db="EMBL/GenBank/DDBJ databases">
        <title>The complete mitochondrial genome of the silvertip tetra, Hasemania nana (Characiformes, Characidae).</title>
        <authorList>
            <person name="Ru X."/>
            <person name="Zixia"/>
            <person name="Zh"/>
        </authorList>
    </citation>
    <scope>NUCLEOTIDE SEQUENCE</scope>
</reference>
<keyword evidence="8 10" id="KW-0472">Membrane</keyword>
<dbReference type="PANTHER" id="PTHR11403">
    <property type="entry name" value="CYTOCHROME C OXIDASE SUBUNIT III"/>
    <property type="match status" value="1"/>
</dbReference>
<evidence type="ECO:0000256" key="6">
    <source>
        <dbReference type="ARBA" id="ARBA00022967"/>
    </source>
</evidence>
<evidence type="ECO:0000256" key="9">
    <source>
        <dbReference type="RuleBase" id="RU003375"/>
    </source>
</evidence>
<dbReference type="GO" id="GO:0004129">
    <property type="term" value="F:cytochrome-c oxidase activity"/>
    <property type="evidence" value="ECO:0007669"/>
    <property type="project" value="InterPro"/>
</dbReference>
<protein>
    <recommendedName>
        <fullName evidence="4 9">Cytochrome c oxidase subunit 3</fullName>
    </recommendedName>
</protein>
<dbReference type="GO" id="GO:0005739">
    <property type="term" value="C:mitochondrion"/>
    <property type="evidence" value="ECO:0007669"/>
    <property type="project" value="TreeGrafter"/>
</dbReference>
<dbReference type="Gene3D" id="1.10.287.70">
    <property type="match status" value="1"/>
</dbReference>
<evidence type="ECO:0000313" key="12">
    <source>
        <dbReference type="EMBL" id="BAO02256.1"/>
    </source>
</evidence>
<feature type="transmembrane region" description="Helical" evidence="10">
    <location>
        <begin position="16"/>
        <end position="35"/>
    </location>
</feature>
<dbReference type="InterPro" id="IPR033945">
    <property type="entry name" value="Cyt_c_oxase_su3_dom"/>
</dbReference>
<feature type="domain" description="Heme-copper oxidase subunit III family profile" evidence="11">
    <location>
        <begin position="4"/>
        <end position="261"/>
    </location>
</feature>
<name>U6C1Z9_HASNA</name>
<feature type="transmembrane region" description="Helical" evidence="10">
    <location>
        <begin position="79"/>
        <end position="102"/>
    </location>
</feature>
<dbReference type="InterPro" id="IPR035973">
    <property type="entry name" value="Cyt_c_oxidase_su3-like_sf"/>
</dbReference>
<feature type="transmembrane region" description="Helical" evidence="10">
    <location>
        <begin position="240"/>
        <end position="260"/>
    </location>
</feature>
<comment type="function">
    <text evidence="9">Component of the cytochrome c oxidase, the last enzyme in the mitochondrial electron transport chain which drives oxidative phosphorylation. The respiratory chain contains 3 multisubunit complexes succinate dehydrogenase (complex II, CII), ubiquinol-cytochrome c oxidoreductase (cytochrome b-c1 complex, complex III, CIII) and cytochrome c oxidase (complex IV, CIV), that cooperate to transfer electrons derived from NADH and succinate to molecular oxygen, creating an electrochemical gradient over the inner membrane that drives transmembrane transport and the ATP synthase. Cytochrome c oxidase is the component of the respiratory chain that catalyzes the reduction of oxygen to water. Electrons originating from reduced cytochrome c in the intermembrane space (IMS) are transferred via the dinuclear copper A center (CU(A)) of subunit 2 and heme A of subunit 1 to the active site in subunit 1, a binuclear center (BNC) formed by heme A3 and copper B (CU(B)). The BNC reduces molecular oxygen to 2 water molecules using 4 electrons from cytochrome c in the IMS and 4 protons from the mitochondrial matrix.</text>
</comment>
<dbReference type="GO" id="GO:0006123">
    <property type="term" value="P:mitochondrial electron transport, cytochrome c to oxygen"/>
    <property type="evidence" value="ECO:0007669"/>
    <property type="project" value="TreeGrafter"/>
</dbReference>
<keyword evidence="6" id="KW-1278">Translocase</keyword>
<gene>
    <name evidence="12" type="primary">CO3</name>
</gene>
<comment type="subunit">
    <text evidence="3">Component of the cytochrome c oxidase (complex IV, CIV), a multisubunit enzyme composed of 14 subunits. The complex is composed of a catalytic core of 3 subunits MT-CO1, MT-CO2 and MT-CO3, encoded in the mitochondrial DNA, and 11 supernumerary subunits COX4I, COX5A, COX5B, COX6A, COX6B, COX6C, COX7A, COX7B, COX7C, COX8 and NDUFA4, which are encoded in the nuclear genome. The complex exists as a monomer or a dimer and forms supercomplexes (SCs) in the inner mitochondrial membrane with NADH-ubiquinone oxidoreductase (complex I, CI) and ubiquinol-cytochrome c oxidoreductase (cytochrome b-c1 complex, complex III, CIII), resulting in different assemblies (supercomplex SCI(1)III(2)IV(1) and megacomplex MCI(2)III(2)IV(2)).</text>
</comment>
<sequence>MAHQAHAYHMLNPNPWPLTGAVAALLMTSGLEIWFHFHSTTTMTLGLALLILTMLQWWRDIVWEWTFSGHPTPPGQKGLRYGMILFITSQVFFFLGFFWAFYHSSLVPFPELGWCWPPMGICTLDPFEVNLLNTADLLASGVSNTWSYHSLMEGERSQAIQALTLTILMGIYITALQAMQYYEAPFTTVDGANRSTFKVPFCLQRLRVSDDSSLLAMCLLRPVQYYVTSEHHLAFAAASWHWHFVDVVWLFLYVSIYWWGS</sequence>
<dbReference type="GO" id="GO:0016020">
    <property type="term" value="C:membrane"/>
    <property type="evidence" value="ECO:0007669"/>
    <property type="project" value="UniProtKB-SubCell"/>
</dbReference>
<organism evidence="12">
    <name type="scientific">Hasemania nana</name>
    <name type="common">Silvertip tetra</name>
    <name type="synonym">Tetragonopterus nanus</name>
    <dbReference type="NCBI Taxonomy" id="681919"/>
    <lineage>
        <taxon>Eukaryota</taxon>
        <taxon>Metazoa</taxon>
        <taxon>Chordata</taxon>
        <taxon>Craniata</taxon>
        <taxon>Vertebrata</taxon>
        <taxon>Euteleostomi</taxon>
        <taxon>Actinopterygii</taxon>
        <taxon>Neopterygii</taxon>
        <taxon>Teleostei</taxon>
        <taxon>Ostariophysi</taxon>
        <taxon>Characiformes</taxon>
        <taxon>Characoidei</taxon>
        <taxon>Acestrorhamphidae</taxon>
        <taxon>Stichonodontinae</taxon>
        <taxon>Hasemania</taxon>
    </lineage>
</organism>